<keyword evidence="10 12" id="KW-0472">Membrane</keyword>
<dbReference type="Proteomes" id="UP000676409">
    <property type="component" value="Chromosome"/>
</dbReference>
<evidence type="ECO:0000313" key="14">
    <source>
        <dbReference type="EMBL" id="QUD89507.1"/>
    </source>
</evidence>
<keyword evidence="7 12" id="KW-1133">Transmembrane helix</keyword>
<evidence type="ECO:0000256" key="3">
    <source>
        <dbReference type="ARBA" id="ARBA00022448"/>
    </source>
</evidence>
<organism evidence="14 15">
    <name type="scientific">Phenylobacterium montanum</name>
    <dbReference type="NCBI Taxonomy" id="2823693"/>
    <lineage>
        <taxon>Bacteria</taxon>
        <taxon>Pseudomonadati</taxon>
        <taxon>Pseudomonadota</taxon>
        <taxon>Alphaproteobacteria</taxon>
        <taxon>Caulobacterales</taxon>
        <taxon>Caulobacteraceae</taxon>
        <taxon>Phenylobacterium</taxon>
    </lineage>
</organism>
<keyword evidence="11" id="KW-0739">Sodium transport</keyword>
<dbReference type="Gene3D" id="6.10.140.1330">
    <property type="match status" value="1"/>
</dbReference>
<dbReference type="EMBL" id="CP073078">
    <property type="protein sequence ID" value="QUD89507.1"/>
    <property type="molecule type" value="Genomic_DNA"/>
</dbReference>
<keyword evidence="6 12" id="KW-0812">Transmembrane</keyword>
<feature type="transmembrane region" description="Helical" evidence="12">
    <location>
        <begin position="266"/>
        <end position="283"/>
    </location>
</feature>
<feature type="transmembrane region" description="Helical" evidence="12">
    <location>
        <begin position="135"/>
        <end position="158"/>
    </location>
</feature>
<evidence type="ECO:0000256" key="12">
    <source>
        <dbReference type="SAM" id="Phobius"/>
    </source>
</evidence>
<evidence type="ECO:0000313" key="15">
    <source>
        <dbReference type="Proteomes" id="UP000676409"/>
    </source>
</evidence>
<dbReference type="InterPro" id="IPR018422">
    <property type="entry name" value="Cation/H_exchanger_CPA1"/>
</dbReference>
<feature type="transmembrane region" description="Helical" evidence="12">
    <location>
        <begin position="324"/>
        <end position="345"/>
    </location>
</feature>
<feature type="transmembrane region" description="Helical" evidence="12">
    <location>
        <begin position="388"/>
        <end position="409"/>
    </location>
</feature>
<keyword evidence="4" id="KW-0050">Antiport</keyword>
<dbReference type="GO" id="GO:0015385">
    <property type="term" value="F:sodium:proton antiporter activity"/>
    <property type="evidence" value="ECO:0007669"/>
    <property type="project" value="InterPro"/>
</dbReference>
<keyword evidence="8" id="KW-0915">Sodium</keyword>
<feature type="transmembrane region" description="Helical" evidence="12">
    <location>
        <begin position="6"/>
        <end position="26"/>
    </location>
</feature>
<keyword evidence="15" id="KW-1185">Reference proteome</keyword>
<dbReference type="PANTHER" id="PTHR10110">
    <property type="entry name" value="SODIUM/HYDROGEN EXCHANGER"/>
    <property type="match status" value="1"/>
</dbReference>
<dbReference type="RefSeq" id="WP_211939559.1">
    <property type="nucleotide sequence ID" value="NZ_CP073078.1"/>
</dbReference>
<evidence type="ECO:0000256" key="1">
    <source>
        <dbReference type="ARBA" id="ARBA00004651"/>
    </source>
</evidence>
<dbReference type="InterPro" id="IPR006153">
    <property type="entry name" value="Cation/H_exchanger_TM"/>
</dbReference>
<feature type="transmembrane region" description="Helical" evidence="12">
    <location>
        <begin position="357"/>
        <end position="382"/>
    </location>
</feature>
<keyword evidence="5" id="KW-1003">Cell membrane</keyword>
<proteinExistence type="inferred from homology"/>
<evidence type="ECO:0000256" key="9">
    <source>
        <dbReference type="ARBA" id="ARBA00023065"/>
    </source>
</evidence>
<dbReference type="Pfam" id="PF00999">
    <property type="entry name" value="Na_H_Exchanger"/>
    <property type="match status" value="1"/>
</dbReference>
<dbReference type="GO" id="GO:0051453">
    <property type="term" value="P:regulation of intracellular pH"/>
    <property type="evidence" value="ECO:0007669"/>
    <property type="project" value="TreeGrafter"/>
</dbReference>
<dbReference type="GO" id="GO:0015386">
    <property type="term" value="F:potassium:proton antiporter activity"/>
    <property type="evidence" value="ECO:0007669"/>
    <property type="project" value="TreeGrafter"/>
</dbReference>
<feature type="transmembrane region" description="Helical" evidence="12">
    <location>
        <begin position="210"/>
        <end position="230"/>
    </location>
</feature>
<keyword evidence="3" id="KW-0813">Transport</keyword>
<evidence type="ECO:0000256" key="5">
    <source>
        <dbReference type="ARBA" id="ARBA00022475"/>
    </source>
</evidence>
<evidence type="ECO:0000256" key="2">
    <source>
        <dbReference type="ARBA" id="ARBA00007367"/>
    </source>
</evidence>
<gene>
    <name evidence="14" type="ORF">KCG34_06395</name>
</gene>
<evidence type="ECO:0000256" key="10">
    <source>
        <dbReference type="ARBA" id="ARBA00023136"/>
    </source>
</evidence>
<sequence length="424" mass="43909">MTGAFDISPLDAAAILVVLAATLAYLNHRYLGLPQAAGLTAIGAVASMAVVGIDRLLPQSHLGQIIVQFVGGIDFHTTLMDGMLSFLLFAGALHVDWGEMRRGRWAILTLSTFGVLLSALIVGAGFYLVLMLFGLAAPFVWCVVFGALISPTDPVAVMGVLKEADVSPALKAAVAGESLFNDGVGVVLFSIVLTMALGSGPFSAIHAVKLFMLEAGGGALLGLAVGWLAFQAMRSIDDYSIEVMLSLAVVMGGYALSHWLHVSGPVAMAVAGLLIGNHGVTSAMSQTTRDYLLKFWTLIDEILNAVLFLLIGLVVVTIPASPGLLLAGAASIPLALAARTISVLLPMAAMRQVAPLGVAGSATLIWGGLRGGISIALALGLSNVTSRSAVLTATYMVVIFSVIVQGASLKPLLERLTPRAEPSK</sequence>
<feature type="transmembrane region" description="Helical" evidence="12">
    <location>
        <begin position="33"/>
        <end position="53"/>
    </location>
</feature>
<dbReference type="PANTHER" id="PTHR10110:SF195">
    <property type="entry name" value="NA(+)_H(+) ANTIPORTER NHAS2"/>
    <property type="match status" value="1"/>
</dbReference>
<comment type="subcellular location">
    <subcellularLocation>
        <location evidence="1">Cell membrane</location>
        <topology evidence="1">Multi-pass membrane protein</topology>
    </subcellularLocation>
</comment>
<protein>
    <submittedName>
        <fullName evidence="14">Sodium:proton antiporter</fullName>
    </submittedName>
</protein>
<evidence type="ECO:0000256" key="7">
    <source>
        <dbReference type="ARBA" id="ARBA00022989"/>
    </source>
</evidence>
<evidence type="ECO:0000259" key="13">
    <source>
        <dbReference type="Pfam" id="PF00999"/>
    </source>
</evidence>
<accession>A0A975IVY8</accession>
<feature type="transmembrane region" description="Helical" evidence="12">
    <location>
        <begin position="65"/>
        <end position="93"/>
    </location>
</feature>
<dbReference type="AlphaFoldDB" id="A0A975IVY8"/>
<dbReference type="GO" id="GO:0098719">
    <property type="term" value="P:sodium ion import across plasma membrane"/>
    <property type="evidence" value="ECO:0007669"/>
    <property type="project" value="TreeGrafter"/>
</dbReference>
<feature type="transmembrane region" description="Helical" evidence="12">
    <location>
        <begin position="105"/>
        <end position="129"/>
    </location>
</feature>
<evidence type="ECO:0000256" key="4">
    <source>
        <dbReference type="ARBA" id="ARBA00022449"/>
    </source>
</evidence>
<feature type="domain" description="Cation/H+ exchanger transmembrane" evidence="13">
    <location>
        <begin position="19"/>
        <end position="414"/>
    </location>
</feature>
<evidence type="ECO:0000256" key="6">
    <source>
        <dbReference type="ARBA" id="ARBA00022692"/>
    </source>
</evidence>
<name>A0A975IVY8_9CAUL</name>
<feature type="transmembrane region" description="Helical" evidence="12">
    <location>
        <begin position="295"/>
        <end position="318"/>
    </location>
</feature>
<dbReference type="GO" id="GO:0005886">
    <property type="term" value="C:plasma membrane"/>
    <property type="evidence" value="ECO:0007669"/>
    <property type="project" value="UniProtKB-SubCell"/>
</dbReference>
<evidence type="ECO:0000256" key="8">
    <source>
        <dbReference type="ARBA" id="ARBA00023053"/>
    </source>
</evidence>
<evidence type="ECO:0000256" key="11">
    <source>
        <dbReference type="ARBA" id="ARBA00023201"/>
    </source>
</evidence>
<keyword evidence="9" id="KW-0406">Ion transport</keyword>
<feature type="transmembrane region" description="Helical" evidence="12">
    <location>
        <begin position="179"/>
        <end position="198"/>
    </location>
</feature>
<comment type="similarity">
    <text evidence="2">Belongs to the monovalent cation:proton antiporter 1 (CPA1) transporter (TC 2.A.36) family.</text>
</comment>
<dbReference type="KEGG" id="caul:KCG34_06395"/>
<reference evidence="14" key="1">
    <citation type="submission" date="2021-04" db="EMBL/GenBank/DDBJ databases">
        <title>The complete genome sequence of Caulobacter sp. S6.</title>
        <authorList>
            <person name="Tang Y."/>
            <person name="Ouyang W."/>
            <person name="Liu Q."/>
            <person name="Huang B."/>
            <person name="Guo Z."/>
            <person name="Lei P."/>
        </authorList>
    </citation>
    <scope>NUCLEOTIDE SEQUENCE</scope>
    <source>
        <strain evidence="14">S6</strain>
    </source>
</reference>